<organism evidence="2 3">
    <name type="scientific">Usitatibacter palustris</name>
    <dbReference type="NCBI Taxonomy" id="2732487"/>
    <lineage>
        <taxon>Bacteria</taxon>
        <taxon>Pseudomonadati</taxon>
        <taxon>Pseudomonadota</taxon>
        <taxon>Betaproteobacteria</taxon>
        <taxon>Nitrosomonadales</taxon>
        <taxon>Usitatibacteraceae</taxon>
        <taxon>Usitatibacter</taxon>
    </lineage>
</organism>
<accession>A0A6M4H1X7</accession>
<gene>
    <name evidence="2" type="ORF">DSM104440_00300</name>
</gene>
<dbReference type="InterPro" id="IPR014710">
    <property type="entry name" value="RmlC-like_jellyroll"/>
</dbReference>
<reference evidence="2 3" key="1">
    <citation type="submission" date="2020-04" db="EMBL/GenBank/DDBJ databases">
        <title>Usitatibacter rugosus gen. nov., sp. nov. and Usitatibacter palustris sp. nov., novel members of Usitatibacteraceae fam. nov. within the order Nitrosomonadales isolated from soil.</title>
        <authorList>
            <person name="Huber K.J."/>
            <person name="Neumann-Schaal M."/>
            <person name="Geppert A."/>
            <person name="Luckner M."/>
            <person name="Wanner G."/>
            <person name="Overmann J."/>
        </authorList>
    </citation>
    <scope>NUCLEOTIDE SEQUENCE [LARGE SCALE GENOMIC DNA]</scope>
    <source>
        <strain evidence="2 3">Swamp67</strain>
    </source>
</reference>
<dbReference type="SUPFAM" id="SSF51182">
    <property type="entry name" value="RmlC-like cupins"/>
    <property type="match status" value="1"/>
</dbReference>
<dbReference type="InterPro" id="IPR011051">
    <property type="entry name" value="RmlC_Cupin_sf"/>
</dbReference>
<dbReference type="EMBL" id="CP053073">
    <property type="protein sequence ID" value="QJR13516.1"/>
    <property type="molecule type" value="Genomic_DNA"/>
</dbReference>
<dbReference type="InParanoid" id="A0A6M4H1X7"/>
<dbReference type="Proteomes" id="UP000503096">
    <property type="component" value="Chromosome"/>
</dbReference>
<evidence type="ECO:0000256" key="1">
    <source>
        <dbReference type="SAM" id="MobiDB-lite"/>
    </source>
</evidence>
<protein>
    <recommendedName>
        <fullName evidence="4">Cupin domain-containing protein</fullName>
    </recommendedName>
</protein>
<evidence type="ECO:0000313" key="3">
    <source>
        <dbReference type="Proteomes" id="UP000503096"/>
    </source>
</evidence>
<feature type="region of interest" description="Disordered" evidence="1">
    <location>
        <begin position="277"/>
        <end position="298"/>
    </location>
</feature>
<dbReference type="AlphaFoldDB" id="A0A6M4H1X7"/>
<sequence>MRRKASSLQCQASSNWSCSGASKCEPDTCCSCAGPLSSITQWDSDRRLNINAGSRSFTISTIRSRRLNIMRRCMPSNVGGAMETSRSVRLAVSLGVVALSAGLQASAQICKPVSQRTGEVGCWITAHAALGKLPSQPIFWHLDAYPTRTEAEAAKGARGVVVESLGRVWLFTIDISGWRPSGGTHVAEIGPLPVSADAKYSAQYMEGIFTPGMTAPAHRHSGPEAWYTVTGETCLETPEGKMVGRAGGSHVIVPGGPPMHLTATGTETRRALVLILHDSSKPPTTPAHDWSPKGLCRE</sequence>
<evidence type="ECO:0008006" key="4">
    <source>
        <dbReference type="Google" id="ProtNLM"/>
    </source>
</evidence>
<keyword evidence="3" id="KW-1185">Reference proteome</keyword>
<name>A0A6M4H1X7_9PROT</name>
<dbReference type="KEGG" id="upl:DSM104440_00300"/>
<evidence type="ECO:0000313" key="2">
    <source>
        <dbReference type="EMBL" id="QJR13516.1"/>
    </source>
</evidence>
<proteinExistence type="predicted"/>
<dbReference type="Gene3D" id="2.60.120.10">
    <property type="entry name" value="Jelly Rolls"/>
    <property type="match status" value="1"/>
</dbReference>